<dbReference type="EMBL" id="CM042886">
    <property type="protein sequence ID" value="KAI4339801.1"/>
    <property type="molecule type" value="Genomic_DNA"/>
</dbReference>
<organism evidence="1 2">
    <name type="scientific">Melastoma candidum</name>
    <dbReference type="NCBI Taxonomy" id="119954"/>
    <lineage>
        <taxon>Eukaryota</taxon>
        <taxon>Viridiplantae</taxon>
        <taxon>Streptophyta</taxon>
        <taxon>Embryophyta</taxon>
        <taxon>Tracheophyta</taxon>
        <taxon>Spermatophyta</taxon>
        <taxon>Magnoliopsida</taxon>
        <taxon>eudicotyledons</taxon>
        <taxon>Gunneridae</taxon>
        <taxon>Pentapetalae</taxon>
        <taxon>rosids</taxon>
        <taxon>malvids</taxon>
        <taxon>Myrtales</taxon>
        <taxon>Melastomataceae</taxon>
        <taxon>Melastomatoideae</taxon>
        <taxon>Melastomateae</taxon>
        <taxon>Melastoma</taxon>
    </lineage>
</organism>
<reference evidence="2" key="1">
    <citation type="journal article" date="2023" name="Front. Plant Sci.">
        <title>Chromosomal-level genome assembly of Melastoma candidum provides insights into trichome evolution.</title>
        <authorList>
            <person name="Zhong Y."/>
            <person name="Wu W."/>
            <person name="Sun C."/>
            <person name="Zou P."/>
            <person name="Liu Y."/>
            <person name="Dai S."/>
            <person name="Zhou R."/>
        </authorList>
    </citation>
    <scope>NUCLEOTIDE SEQUENCE [LARGE SCALE GENOMIC DNA]</scope>
</reference>
<comment type="caution">
    <text evidence="1">The sequence shown here is derived from an EMBL/GenBank/DDBJ whole genome shotgun (WGS) entry which is preliminary data.</text>
</comment>
<protein>
    <submittedName>
        <fullName evidence="1">Uncharacterized protein</fullName>
    </submittedName>
</protein>
<evidence type="ECO:0000313" key="1">
    <source>
        <dbReference type="EMBL" id="KAI4339801.1"/>
    </source>
</evidence>
<proteinExistence type="predicted"/>
<sequence length="227" mass="26767">MGTEEGSPGRESWRSPLHGGGKEREMKPLWIIAFGLVGATATTLAAMRLRKSIDWVYSQLIRSRDSAKSFRTALQEEAWRRYNKRMQEAYEEEMERVERIKRMQSVFDRERNKHMRGCGGRKEKETNGHNQQFQRDDCYWKAEASFRNQWANSQRAHPPLSHHYSVLGLDRSRKTPYTDTEIKAAFRAKAMEFHPDQNQSNKEVAEVKFKEVLRSYESIKKERKHSI</sequence>
<dbReference type="Proteomes" id="UP001057402">
    <property type="component" value="Chromosome 7"/>
</dbReference>
<name>A0ACB9NUP0_9MYRT</name>
<evidence type="ECO:0000313" key="2">
    <source>
        <dbReference type="Proteomes" id="UP001057402"/>
    </source>
</evidence>
<keyword evidence="2" id="KW-1185">Reference proteome</keyword>
<accession>A0ACB9NUP0</accession>
<gene>
    <name evidence="1" type="ORF">MLD38_024701</name>
</gene>